<organism evidence="4 5">
    <name type="scientific">Rhizoctonia solani</name>
    <dbReference type="NCBI Taxonomy" id="456999"/>
    <lineage>
        <taxon>Eukaryota</taxon>
        <taxon>Fungi</taxon>
        <taxon>Dikarya</taxon>
        <taxon>Basidiomycota</taxon>
        <taxon>Agaricomycotina</taxon>
        <taxon>Agaricomycetes</taxon>
        <taxon>Cantharellales</taxon>
        <taxon>Ceratobasidiaceae</taxon>
        <taxon>Rhizoctonia</taxon>
    </lineage>
</organism>
<feature type="compositionally biased region" description="Low complexity" evidence="2">
    <location>
        <begin position="96"/>
        <end position="117"/>
    </location>
</feature>
<feature type="region of interest" description="Disordered" evidence="2">
    <location>
        <begin position="295"/>
        <end position="325"/>
    </location>
</feature>
<evidence type="ECO:0000256" key="1">
    <source>
        <dbReference type="PROSITE-ProRule" id="PRU00042"/>
    </source>
</evidence>
<sequence length="325" mass="36138">MSRRDVWDNLTHGLASSGRLRSDTHVRVQSQTRSSFTLDTLLAAAVMSTSPVVPRFKCKHCGIHFTKRSNWTRHESNVNVHRKPPRRRPGAANIESGENSGSSASAVSSSGSRVQSAPAREPEGLSTRRRSRAAEAAQQKQLEDSLPKQEPVHEAPPSADSNTIKITIRASRRKRQRLSTSTEYTIPDVKPIIPEVVMPPPNPVPISPVQPRRHRPPHLDERNSQFKKWIRVIRRARWIPGETAPGTPNPLPRQLVRQRAREYAGNGVSPGSSKLPDGMDSRYDVDWADALRTFDNSALKDEGPVPIEDLGESTTDSDSSLWDSD</sequence>
<keyword evidence="1" id="KW-0863">Zinc-finger</keyword>
<protein>
    <recommendedName>
        <fullName evidence="3">C2H2-type domain-containing protein</fullName>
    </recommendedName>
</protein>
<dbReference type="EMBL" id="CAJMXA010003863">
    <property type="protein sequence ID" value="CAE6518034.1"/>
    <property type="molecule type" value="Genomic_DNA"/>
</dbReference>
<keyword evidence="1" id="KW-0479">Metal-binding</keyword>
<feature type="compositionally biased region" description="Basic and acidic residues" evidence="2">
    <location>
        <begin position="141"/>
        <end position="153"/>
    </location>
</feature>
<evidence type="ECO:0000313" key="4">
    <source>
        <dbReference type="EMBL" id="CAE6518034.1"/>
    </source>
</evidence>
<dbReference type="PROSITE" id="PS50157">
    <property type="entry name" value="ZINC_FINGER_C2H2_2"/>
    <property type="match status" value="1"/>
</dbReference>
<feature type="region of interest" description="Disordered" evidence="2">
    <location>
        <begin position="74"/>
        <end position="181"/>
    </location>
</feature>
<feature type="compositionally biased region" description="Basic residues" evidence="2">
    <location>
        <begin position="80"/>
        <end position="89"/>
    </location>
</feature>
<reference evidence="4" key="1">
    <citation type="submission" date="2021-01" db="EMBL/GenBank/DDBJ databases">
        <authorList>
            <person name="Kaushik A."/>
        </authorList>
    </citation>
    <scope>NUCLEOTIDE SEQUENCE</scope>
    <source>
        <strain evidence="4">AG6-10EEA</strain>
    </source>
</reference>
<keyword evidence="1" id="KW-0862">Zinc</keyword>
<dbReference type="GO" id="GO:0008270">
    <property type="term" value="F:zinc ion binding"/>
    <property type="evidence" value="ECO:0007669"/>
    <property type="project" value="UniProtKB-KW"/>
</dbReference>
<evidence type="ECO:0000259" key="3">
    <source>
        <dbReference type="PROSITE" id="PS50157"/>
    </source>
</evidence>
<feature type="region of interest" description="Disordered" evidence="2">
    <location>
        <begin position="261"/>
        <end position="281"/>
    </location>
</feature>
<dbReference type="AlphaFoldDB" id="A0A8H3DAP7"/>
<name>A0A8H3DAP7_9AGAM</name>
<dbReference type="Proteomes" id="UP000663853">
    <property type="component" value="Unassembled WGS sequence"/>
</dbReference>
<dbReference type="InterPro" id="IPR013087">
    <property type="entry name" value="Znf_C2H2_type"/>
</dbReference>
<evidence type="ECO:0000256" key="2">
    <source>
        <dbReference type="SAM" id="MobiDB-lite"/>
    </source>
</evidence>
<proteinExistence type="predicted"/>
<accession>A0A8H3DAP7</accession>
<gene>
    <name evidence="4" type="ORF">RDB_LOCUS140488</name>
</gene>
<comment type="caution">
    <text evidence="4">The sequence shown here is derived from an EMBL/GenBank/DDBJ whole genome shotgun (WGS) entry which is preliminary data.</text>
</comment>
<evidence type="ECO:0000313" key="5">
    <source>
        <dbReference type="Proteomes" id="UP000663853"/>
    </source>
</evidence>
<feature type="compositionally biased region" description="Low complexity" evidence="2">
    <location>
        <begin position="313"/>
        <end position="325"/>
    </location>
</feature>
<feature type="domain" description="C2H2-type" evidence="3">
    <location>
        <begin position="56"/>
        <end position="84"/>
    </location>
</feature>